<gene>
    <name evidence="2" type="ORF">SAMN02745166_02294</name>
</gene>
<evidence type="ECO:0000256" key="1">
    <source>
        <dbReference type="SAM" id="Phobius"/>
    </source>
</evidence>
<feature type="transmembrane region" description="Helical" evidence="1">
    <location>
        <begin position="68"/>
        <end position="90"/>
    </location>
</feature>
<dbReference type="EMBL" id="FUYE01000006">
    <property type="protein sequence ID" value="SKA95150.1"/>
    <property type="molecule type" value="Genomic_DNA"/>
</dbReference>
<accession>A0A1T4Y040</accession>
<dbReference type="Proteomes" id="UP000190774">
    <property type="component" value="Unassembled WGS sequence"/>
</dbReference>
<dbReference type="RefSeq" id="WP_078813497.1">
    <property type="nucleotide sequence ID" value="NZ_FUYE01000006.1"/>
</dbReference>
<name>A0A1T4Y040_9BACT</name>
<keyword evidence="3" id="KW-1185">Reference proteome</keyword>
<keyword evidence="1" id="KW-0812">Transmembrane</keyword>
<sequence length="139" mass="15354">MDLLTPLFPSALYALAGALVGPWVVALVKRDWSGGRRSHFWLDHPSLRPWTSARDVESLSQTLLPGKLMVLGGLPLSCAIWAAYVSLLVGLQTHGWVILMIPAVYVGTLEIVSEVLRSFLLWGLRKQKRLSLKDSTPHA</sequence>
<feature type="transmembrane region" description="Helical" evidence="1">
    <location>
        <begin position="96"/>
        <end position="124"/>
    </location>
</feature>
<reference evidence="3" key="1">
    <citation type="submission" date="2017-02" db="EMBL/GenBank/DDBJ databases">
        <authorList>
            <person name="Varghese N."/>
            <person name="Submissions S."/>
        </authorList>
    </citation>
    <scope>NUCLEOTIDE SEQUENCE [LARGE SCALE GENOMIC DNA]</scope>
    <source>
        <strain evidence="3">ATCC 700200</strain>
    </source>
</reference>
<evidence type="ECO:0000313" key="2">
    <source>
        <dbReference type="EMBL" id="SKA95150.1"/>
    </source>
</evidence>
<dbReference type="STRING" id="48467.SAMN02745166_02294"/>
<dbReference type="AlphaFoldDB" id="A0A1T4Y040"/>
<keyword evidence="1" id="KW-1133">Transmembrane helix</keyword>
<organism evidence="2 3">
    <name type="scientific">Prosthecobacter debontii</name>
    <dbReference type="NCBI Taxonomy" id="48467"/>
    <lineage>
        <taxon>Bacteria</taxon>
        <taxon>Pseudomonadati</taxon>
        <taxon>Verrucomicrobiota</taxon>
        <taxon>Verrucomicrobiia</taxon>
        <taxon>Verrucomicrobiales</taxon>
        <taxon>Verrucomicrobiaceae</taxon>
        <taxon>Prosthecobacter</taxon>
    </lineage>
</organism>
<feature type="transmembrane region" description="Helical" evidence="1">
    <location>
        <begin position="6"/>
        <end position="28"/>
    </location>
</feature>
<protein>
    <submittedName>
        <fullName evidence="2">Uncharacterized protein</fullName>
    </submittedName>
</protein>
<keyword evidence="1" id="KW-0472">Membrane</keyword>
<evidence type="ECO:0000313" key="3">
    <source>
        <dbReference type="Proteomes" id="UP000190774"/>
    </source>
</evidence>
<proteinExistence type="predicted"/>